<dbReference type="InterPro" id="IPR027417">
    <property type="entry name" value="P-loop_NTPase"/>
</dbReference>
<accession>A0A7C4VTQ4</accession>
<dbReference type="SMART" id="SM00382">
    <property type="entry name" value="AAA"/>
    <property type="match status" value="1"/>
</dbReference>
<dbReference type="PROSITE" id="PS50893">
    <property type="entry name" value="ABC_TRANSPORTER_2"/>
    <property type="match status" value="1"/>
</dbReference>
<dbReference type="InterPro" id="IPR003593">
    <property type="entry name" value="AAA+_ATPase"/>
</dbReference>
<reference evidence="5" key="1">
    <citation type="journal article" date="2020" name="mSystems">
        <title>Genome- and Community-Level Interaction Insights into Carbon Utilization and Element Cycling Functions of Hydrothermarchaeota in Hydrothermal Sediment.</title>
        <authorList>
            <person name="Zhou Z."/>
            <person name="Liu Y."/>
            <person name="Xu W."/>
            <person name="Pan J."/>
            <person name="Luo Z.H."/>
            <person name="Li M."/>
        </authorList>
    </citation>
    <scope>NUCLEOTIDE SEQUENCE [LARGE SCALE GENOMIC DNA]</scope>
    <source>
        <strain evidence="5">SpSt-609</strain>
    </source>
</reference>
<proteinExistence type="predicted"/>
<dbReference type="GO" id="GO:0016887">
    <property type="term" value="F:ATP hydrolysis activity"/>
    <property type="evidence" value="ECO:0007669"/>
    <property type="project" value="InterPro"/>
</dbReference>
<organism evidence="5">
    <name type="scientific">Fervidobacterium thailandense</name>
    <dbReference type="NCBI Taxonomy" id="1008305"/>
    <lineage>
        <taxon>Bacteria</taxon>
        <taxon>Thermotogati</taxon>
        <taxon>Thermotogota</taxon>
        <taxon>Thermotogae</taxon>
        <taxon>Thermotogales</taxon>
        <taxon>Fervidobacteriaceae</taxon>
        <taxon>Fervidobacterium</taxon>
    </lineage>
</organism>
<dbReference type="InterPro" id="IPR017871">
    <property type="entry name" value="ABC_transporter-like_CS"/>
</dbReference>
<gene>
    <name evidence="5" type="ORF">ENT77_05745</name>
</gene>
<evidence type="ECO:0000256" key="3">
    <source>
        <dbReference type="ARBA" id="ARBA00022840"/>
    </source>
</evidence>
<dbReference type="PANTHER" id="PTHR42711">
    <property type="entry name" value="ABC TRANSPORTER ATP-BINDING PROTEIN"/>
    <property type="match status" value="1"/>
</dbReference>
<comment type="caution">
    <text evidence="5">The sequence shown here is derived from an EMBL/GenBank/DDBJ whole genome shotgun (WGS) entry which is preliminary data.</text>
</comment>
<dbReference type="EMBL" id="DSZY01000028">
    <property type="protein sequence ID" value="HGU40683.1"/>
    <property type="molecule type" value="Genomic_DNA"/>
</dbReference>
<keyword evidence="2" id="KW-0547">Nucleotide-binding</keyword>
<dbReference type="PANTHER" id="PTHR42711:SF16">
    <property type="entry name" value="ABC TRANSPORTER ATP-BINDING PROTEIN"/>
    <property type="match status" value="1"/>
</dbReference>
<keyword evidence="3 5" id="KW-0067">ATP-binding</keyword>
<feature type="domain" description="ABC transporter" evidence="4">
    <location>
        <begin position="15"/>
        <end position="244"/>
    </location>
</feature>
<name>A0A7C4VTQ4_9BACT</name>
<dbReference type="Gene3D" id="3.40.50.300">
    <property type="entry name" value="P-loop containing nucleotide triphosphate hydrolases"/>
    <property type="match status" value="1"/>
</dbReference>
<dbReference type="GO" id="GO:0005524">
    <property type="term" value="F:ATP binding"/>
    <property type="evidence" value="ECO:0007669"/>
    <property type="project" value="UniProtKB-KW"/>
</dbReference>
<dbReference type="Pfam" id="PF00005">
    <property type="entry name" value="ABC_tran"/>
    <property type="match status" value="1"/>
</dbReference>
<dbReference type="AlphaFoldDB" id="A0A7C4VTQ4"/>
<dbReference type="InterPro" id="IPR003439">
    <property type="entry name" value="ABC_transporter-like_ATP-bd"/>
</dbReference>
<dbReference type="CDD" id="cd03230">
    <property type="entry name" value="ABC_DR_subfamily_A"/>
    <property type="match status" value="1"/>
</dbReference>
<sequence length="259" mass="29333">MKKSIRRELTVKSTIVARGLTKKFGDFVAVDNVNLDVKEGEIFGFLGPNGAGKTTTIKMLTGTLKPTSGKVQILGLDMDEHEIDIKRMIGVVPDEPKIYEHLRGYEFLEFVSAIFKTNFSDVRQRIEELCNAFQIDYLDKLVSEMSHGMKQKLMLVSVLMRKPKVLFLDEPTVGLDAKSARVLKELLKKYSNEGTTIFMTTHILEIAEKMCERVAIINRGRIIAEATVSELKNTYKASLEDIFLQLTAEEDIREIVENL</sequence>
<evidence type="ECO:0000256" key="2">
    <source>
        <dbReference type="ARBA" id="ARBA00022741"/>
    </source>
</evidence>
<evidence type="ECO:0000256" key="1">
    <source>
        <dbReference type="ARBA" id="ARBA00022448"/>
    </source>
</evidence>
<keyword evidence="1" id="KW-0813">Transport</keyword>
<protein>
    <submittedName>
        <fullName evidence="5">ABC transporter ATP-binding protein</fullName>
    </submittedName>
</protein>
<dbReference type="PROSITE" id="PS00211">
    <property type="entry name" value="ABC_TRANSPORTER_1"/>
    <property type="match status" value="1"/>
</dbReference>
<dbReference type="InterPro" id="IPR050763">
    <property type="entry name" value="ABC_transporter_ATP-binding"/>
</dbReference>
<evidence type="ECO:0000313" key="5">
    <source>
        <dbReference type="EMBL" id="HGU40683.1"/>
    </source>
</evidence>
<dbReference type="SUPFAM" id="SSF52540">
    <property type="entry name" value="P-loop containing nucleoside triphosphate hydrolases"/>
    <property type="match status" value="1"/>
</dbReference>
<evidence type="ECO:0000259" key="4">
    <source>
        <dbReference type="PROSITE" id="PS50893"/>
    </source>
</evidence>